<dbReference type="EMBL" id="BTSY01000004">
    <property type="protein sequence ID" value="GMT24978.1"/>
    <property type="molecule type" value="Genomic_DNA"/>
</dbReference>
<accession>A0AAV5W003</accession>
<feature type="compositionally biased region" description="Basic and acidic residues" evidence="1">
    <location>
        <begin position="282"/>
        <end position="320"/>
    </location>
</feature>
<evidence type="ECO:0000256" key="1">
    <source>
        <dbReference type="SAM" id="MobiDB-lite"/>
    </source>
</evidence>
<feature type="non-terminal residue" evidence="2">
    <location>
        <position position="1"/>
    </location>
</feature>
<feature type="region of interest" description="Disordered" evidence="1">
    <location>
        <begin position="663"/>
        <end position="707"/>
    </location>
</feature>
<name>A0AAV5W003_9BILA</name>
<evidence type="ECO:0000313" key="2">
    <source>
        <dbReference type="EMBL" id="GMT24978.1"/>
    </source>
</evidence>
<feature type="compositionally biased region" description="Basic and acidic residues" evidence="1">
    <location>
        <begin position="221"/>
        <end position="241"/>
    </location>
</feature>
<feature type="region of interest" description="Disordered" evidence="1">
    <location>
        <begin position="176"/>
        <end position="330"/>
    </location>
</feature>
<protein>
    <submittedName>
        <fullName evidence="2">Uncharacterized protein</fullName>
    </submittedName>
</protein>
<feature type="compositionally biased region" description="Polar residues" evidence="1">
    <location>
        <begin position="211"/>
        <end position="220"/>
    </location>
</feature>
<feature type="non-terminal residue" evidence="2">
    <location>
        <position position="707"/>
    </location>
</feature>
<dbReference type="Proteomes" id="UP001432322">
    <property type="component" value="Unassembled WGS sequence"/>
</dbReference>
<proteinExistence type="predicted"/>
<comment type="caution">
    <text evidence="2">The sequence shown here is derived from an EMBL/GenBank/DDBJ whole genome shotgun (WGS) entry which is preliminary data.</text>
</comment>
<feature type="compositionally biased region" description="Polar residues" evidence="1">
    <location>
        <begin position="185"/>
        <end position="197"/>
    </location>
</feature>
<reference evidence="2" key="1">
    <citation type="submission" date="2023-10" db="EMBL/GenBank/DDBJ databases">
        <title>Genome assembly of Pristionchus species.</title>
        <authorList>
            <person name="Yoshida K."/>
            <person name="Sommer R.J."/>
        </authorList>
    </citation>
    <scope>NUCLEOTIDE SEQUENCE</scope>
    <source>
        <strain evidence="2">RS5133</strain>
    </source>
</reference>
<keyword evidence="3" id="KW-1185">Reference proteome</keyword>
<feature type="compositionally biased region" description="Basic and acidic residues" evidence="1">
    <location>
        <begin position="201"/>
        <end position="210"/>
    </location>
</feature>
<evidence type="ECO:0000313" key="3">
    <source>
        <dbReference type="Proteomes" id="UP001432322"/>
    </source>
</evidence>
<organism evidence="2 3">
    <name type="scientific">Pristionchus fissidentatus</name>
    <dbReference type="NCBI Taxonomy" id="1538716"/>
    <lineage>
        <taxon>Eukaryota</taxon>
        <taxon>Metazoa</taxon>
        <taxon>Ecdysozoa</taxon>
        <taxon>Nematoda</taxon>
        <taxon>Chromadorea</taxon>
        <taxon>Rhabditida</taxon>
        <taxon>Rhabditina</taxon>
        <taxon>Diplogasteromorpha</taxon>
        <taxon>Diplogasteroidea</taxon>
        <taxon>Neodiplogasteridae</taxon>
        <taxon>Pristionchus</taxon>
    </lineage>
</organism>
<sequence>PAAVVLQRDDTQVLVWSSSEVKVETLDPSDCPANISVGTPIELKIDSRSRVDECRAIDKPLKVQKGCMFLDLFIFPKKDTAFSIYFGAVPVDSDFVGFDMDRSYLLYATWDLRSDELSIRQQQTSRSYPGSGGETKQICEAYEAYLRAEQEKILIQTIERSKKDKPLVAIYPMERREEPKKVDESMTSTNSVTSGIGSLTMRDRHMKLNDDTLSNNSRSSVESRPEPVKEVDRMEYKRYNESHSMTSRSSVTSDRESITMKEAYRKDNDDSQSNISSVKGSIDSRPEKVLPMREVDRKTAERESRPAVRKSSDVTRDLRHCPPFGSAVSSYPSAEEESVWVNGIVTGEHQSHEGDLKKFFVWTNKGSAIVYPRVHEKLRQPLRTGDYVKVEIRKGGGSVNYEVDDLVVSQKIPVDHERKIKNGTLFITCDVTYRNRLVDDRKEWWIAENEFLGLIGIERKSSDEEMIGRKATTTVKHLKSGFCLGLEKSNVGWIAADLPPAKKVAVQNTGPRLYQGMVTRVTADCLFVASGELKEDAILYQSHDPMSVVGKWVEFSIRQQPGDPIDRHRIDYFTEIIIPPFETRIKRGLPEIRLPLSYGGADDDGRALLQSEMGLVRDVDGLIPMDRDAHGQYTAWIIRYFKQGHIGRWRLSREDPRIVRVKEDSMNRREPSPASVERREMEEGMLREERLERMNRGNEGEGGRRRE</sequence>
<feature type="compositionally biased region" description="Basic and acidic residues" evidence="1">
    <location>
        <begin position="253"/>
        <end position="269"/>
    </location>
</feature>
<dbReference type="AlphaFoldDB" id="A0AAV5W003"/>
<feature type="compositionally biased region" description="Low complexity" evidence="1">
    <location>
        <begin position="242"/>
        <end position="252"/>
    </location>
</feature>
<gene>
    <name evidence="2" type="ORF">PFISCL1PPCAC_16275</name>
</gene>